<gene>
    <name evidence="1" type="ORF">RRG08_009520</name>
</gene>
<dbReference type="AlphaFoldDB" id="A0AAE1B249"/>
<accession>A0AAE1B249</accession>
<sequence>MGYPAWPGLNFSHWSLRPLHNQGGPSTLFAATNGHSLVLDAVGLKRQKSRTLKTGLSLLLRAPFWEKIQGKYRKTNGQLTQNRYLTGQRIN</sequence>
<comment type="caution">
    <text evidence="1">The sequence shown here is derived from an EMBL/GenBank/DDBJ whole genome shotgun (WGS) entry which is preliminary data.</text>
</comment>
<dbReference type="Proteomes" id="UP001283361">
    <property type="component" value="Unassembled WGS sequence"/>
</dbReference>
<keyword evidence="2" id="KW-1185">Reference proteome</keyword>
<protein>
    <submittedName>
        <fullName evidence="1">Uncharacterized protein</fullName>
    </submittedName>
</protein>
<organism evidence="1 2">
    <name type="scientific">Elysia crispata</name>
    <name type="common">lettuce slug</name>
    <dbReference type="NCBI Taxonomy" id="231223"/>
    <lineage>
        <taxon>Eukaryota</taxon>
        <taxon>Metazoa</taxon>
        <taxon>Spiralia</taxon>
        <taxon>Lophotrochozoa</taxon>
        <taxon>Mollusca</taxon>
        <taxon>Gastropoda</taxon>
        <taxon>Heterobranchia</taxon>
        <taxon>Euthyneura</taxon>
        <taxon>Panpulmonata</taxon>
        <taxon>Sacoglossa</taxon>
        <taxon>Placobranchoidea</taxon>
        <taxon>Plakobranchidae</taxon>
        <taxon>Elysia</taxon>
    </lineage>
</organism>
<dbReference type="EMBL" id="JAWDGP010000708">
    <property type="protein sequence ID" value="KAK3798198.1"/>
    <property type="molecule type" value="Genomic_DNA"/>
</dbReference>
<proteinExistence type="predicted"/>
<name>A0AAE1B249_9GAST</name>
<reference evidence="1" key="1">
    <citation type="journal article" date="2023" name="G3 (Bethesda)">
        <title>A reference genome for the long-term kleptoplast-retaining sea slug Elysia crispata morphotype clarki.</title>
        <authorList>
            <person name="Eastman K.E."/>
            <person name="Pendleton A.L."/>
            <person name="Shaikh M.A."/>
            <person name="Suttiyut T."/>
            <person name="Ogas R."/>
            <person name="Tomko P."/>
            <person name="Gavelis G."/>
            <person name="Widhalm J.R."/>
            <person name="Wisecaver J.H."/>
        </authorList>
    </citation>
    <scope>NUCLEOTIDE SEQUENCE</scope>
    <source>
        <strain evidence="1">ECLA1</strain>
    </source>
</reference>
<evidence type="ECO:0000313" key="2">
    <source>
        <dbReference type="Proteomes" id="UP001283361"/>
    </source>
</evidence>
<evidence type="ECO:0000313" key="1">
    <source>
        <dbReference type="EMBL" id="KAK3798198.1"/>
    </source>
</evidence>